<organism evidence="1 2">
    <name type="scientific">Phytophthora fragariaefolia</name>
    <dbReference type="NCBI Taxonomy" id="1490495"/>
    <lineage>
        <taxon>Eukaryota</taxon>
        <taxon>Sar</taxon>
        <taxon>Stramenopiles</taxon>
        <taxon>Oomycota</taxon>
        <taxon>Peronosporomycetes</taxon>
        <taxon>Peronosporales</taxon>
        <taxon>Peronosporaceae</taxon>
        <taxon>Phytophthora</taxon>
    </lineage>
</organism>
<evidence type="ECO:0000313" key="2">
    <source>
        <dbReference type="Proteomes" id="UP001165121"/>
    </source>
</evidence>
<keyword evidence="2" id="KW-1185">Reference proteome</keyword>
<proteinExistence type="predicted"/>
<reference evidence="1" key="1">
    <citation type="submission" date="2023-04" db="EMBL/GenBank/DDBJ databases">
        <title>Phytophthora fragariaefolia NBRC 109709.</title>
        <authorList>
            <person name="Ichikawa N."/>
            <person name="Sato H."/>
            <person name="Tonouchi N."/>
        </authorList>
    </citation>
    <scope>NUCLEOTIDE SEQUENCE</scope>
    <source>
        <strain evidence="1">NBRC 109709</strain>
    </source>
</reference>
<sequence length="181" mass="20904">MEWGSASMFKNFDDSDEEYYLIYLARDDTTEAKVKHGGSVPGKRANKEPESELWGERLMNDYFGDNPTYDERMCVLLLFLFDAIVDVLVNDEECNYFVQRPDATGRLGFLPEQKVTCALRMLAYGASVDQLDELIRMGESTVLKTLKYFCESIIRMLGPDYLRKPTPDDLFVFELRFIVVT</sequence>
<dbReference type="EMBL" id="BSXT01001129">
    <property type="protein sequence ID" value="GMF39043.1"/>
    <property type="molecule type" value="Genomic_DNA"/>
</dbReference>
<evidence type="ECO:0000313" key="1">
    <source>
        <dbReference type="EMBL" id="GMF39043.1"/>
    </source>
</evidence>
<comment type="caution">
    <text evidence="1">The sequence shown here is derived from an EMBL/GenBank/DDBJ whole genome shotgun (WGS) entry which is preliminary data.</text>
</comment>
<dbReference type="OrthoDB" id="127342at2759"/>
<dbReference type="AlphaFoldDB" id="A0A9W6XIC0"/>
<dbReference type="PANTHER" id="PTHR47150">
    <property type="entry name" value="OS12G0169200 PROTEIN"/>
    <property type="match status" value="1"/>
</dbReference>
<dbReference type="Proteomes" id="UP001165121">
    <property type="component" value="Unassembled WGS sequence"/>
</dbReference>
<gene>
    <name evidence="1" type="ORF">Pfra01_001146700</name>
</gene>
<name>A0A9W6XIC0_9STRA</name>
<accession>A0A9W6XIC0</accession>
<protein>
    <submittedName>
        <fullName evidence="1">Unnamed protein product</fullName>
    </submittedName>
</protein>
<dbReference type="PANTHER" id="PTHR47150:SF5">
    <property type="entry name" value="OS07G0546750 PROTEIN"/>
    <property type="match status" value="1"/>
</dbReference>